<feature type="region of interest" description="Disordered" evidence="1">
    <location>
        <begin position="170"/>
        <end position="200"/>
    </location>
</feature>
<dbReference type="PANTHER" id="PTHR33915">
    <property type="entry name" value="OSJNBA0033G05.11 PROTEIN"/>
    <property type="match status" value="1"/>
</dbReference>
<evidence type="ECO:0000256" key="1">
    <source>
        <dbReference type="SAM" id="MobiDB-lite"/>
    </source>
</evidence>
<feature type="region of interest" description="Disordered" evidence="1">
    <location>
        <begin position="218"/>
        <end position="247"/>
    </location>
</feature>
<accession>A0A7N0RG52</accession>
<dbReference type="AlphaFoldDB" id="A0A7N0RG52"/>
<dbReference type="InterPro" id="IPR013761">
    <property type="entry name" value="SAM/pointed_sf"/>
</dbReference>
<keyword evidence="3" id="KW-1185">Reference proteome</keyword>
<evidence type="ECO:0008006" key="4">
    <source>
        <dbReference type="Google" id="ProtNLM"/>
    </source>
</evidence>
<dbReference type="Gene3D" id="1.10.150.50">
    <property type="entry name" value="Transcription Factor, Ets-1"/>
    <property type="match status" value="1"/>
</dbReference>
<name>A0A7N0RG52_KALFE</name>
<dbReference type="CDD" id="cd09487">
    <property type="entry name" value="SAM_superfamily"/>
    <property type="match status" value="1"/>
</dbReference>
<dbReference type="Gramene" id="Kaladp0011s0148.1.v1.1">
    <property type="protein sequence ID" value="Kaladp0011s0148.1.v1.1.CDS.1"/>
    <property type="gene ID" value="Kaladp0011s0148.v1.1"/>
</dbReference>
<dbReference type="EnsemblPlants" id="Kaladp0011s0148.1.v1.1">
    <property type="protein sequence ID" value="Kaladp0011s0148.1.v1.1.CDS.1"/>
    <property type="gene ID" value="Kaladp0011s0148.v1.1"/>
</dbReference>
<evidence type="ECO:0000313" key="3">
    <source>
        <dbReference type="Proteomes" id="UP000594263"/>
    </source>
</evidence>
<sequence length="247" mass="27177">MADWFTWLSQTPLDPSLVYNYGVLFACNELTLNDLPFFDHDFLLSMGVTVAKHRLEILKLARAKTHRPHSLSRLINSVASDTRRSLLRCAKKLAAATHRRRGNTESEAERLGRSLSPLMVGWKEIREEARDRSGPLDYEGFKVLRLPGVMADPGEKTAVAKSGPLGKKKLMGSVRGCSSPVSGHRRYVSGPINGGRPATVRSPRFSGPLDARLSFSQSPILDGPGDGSYEPGAHSPWAKLFDDLKPT</sequence>
<proteinExistence type="predicted"/>
<evidence type="ECO:0000313" key="2">
    <source>
        <dbReference type="EnsemblPlants" id="Kaladp0011s0148.1.v1.1.CDS.1"/>
    </source>
</evidence>
<reference evidence="2" key="1">
    <citation type="submission" date="2021-01" db="UniProtKB">
        <authorList>
            <consortium name="EnsemblPlants"/>
        </authorList>
    </citation>
    <scope>IDENTIFICATION</scope>
</reference>
<dbReference type="Proteomes" id="UP000594263">
    <property type="component" value="Unplaced"/>
</dbReference>
<protein>
    <recommendedName>
        <fullName evidence="4">SAM domain-containing protein</fullName>
    </recommendedName>
</protein>
<organism evidence="2 3">
    <name type="scientific">Kalanchoe fedtschenkoi</name>
    <name type="common">Lavender scallops</name>
    <name type="synonym">South American air plant</name>
    <dbReference type="NCBI Taxonomy" id="63787"/>
    <lineage>
        <taxon>Eukaryota</taxon>
        <taxon>Viridiplantae</taxon>
        <taxon>Streptophyta</taxon>
        <taxon>Embryophyta</taxon>
        <taxon>Tracheophyta</taxon>
        <taxon>Spermatophyta</taxon>
        <taxon>Magnoliopsida</taxon>
        <taxon>eudicotyledons</taxon>
        <taxon>Gunneridae</taxon>
        <taxon>Pentapetalae</taxon>
        <taxon>Saxifragales</taxon>
        <taxon>Crassulaceae</taxon>
        <taxon>Kalanchoe</taxon>
    </lineage>
</organism>
<dbReference type="PANTHER" id="PTHR33915:SF3">
    <property type="entry name" value="STERILE ALPHA MOTIF (SAM) DOMAIN PROTEIN"/>
    <property type="match status" value="1"/>
</dbReference>
<dbReference type="SUPFAM" id="SSF47769">
    <property type="entry name" value="SAM/Pointed domain"/>
    <property type="match status" value="1"/>
</dbReference>